<feature type="transmembrane region" description="Helical" evidence="9">
    <location>
        <begin position="22"/>
        <end position="44"/>
    </location>
</feature>
<evidence type="ECO:0000256" key="9">
    <source>
        <dbReference type="SAM" id="Phobius"/>
    </source>
</evidence>
<dbReference type="PANTHER" id="PTHR32502:SF8">
    <property type="entry name" value="N-ACETYLGALACTOSAMINE PERMEASE IIC COMPONENT 1"/>
    <property type="match status" value="1"/>
</dbReference>
<evidence type="ECO:0000256" key="7">
    <source>
        <dbReference type="ARBA" id="ARBA00022989"/>
    </source>
</evidence>
<keyword evidence="2" id="KW-0813">Transport</keyword>
<keyword evidence="8 9" id="KW-0472">Membrane</keyword>
<feature type="transmembrane region" description="Helical" evidence="9">
    <location>
        <begin position="51"/>
        <end position="70"/>
    </location>
</feature>
<evidence type="ECO:0000313" key="10">
    <source>
        <dbReference type="EMBL" id="VYT03111.1"/>
    </source>
</evidence>
<protein>
    <submittedName>
        <fullName evidence="10">N-acetylgalactosamine permease IIC component 1</fullName>
    </submittedName>
</protein>
<organism evidence="10">
    <name type="scientific">Anaerococcus vaginalis</name>
    <dbReference type="NCBI Taxonomy" id="33037"/>
    <lineage>
        <taxon>Bacteria</taxon>
        <taxon>Bacillati</taxon>
        <taxon>Bacillota</taxon>
        <taxon>Tissierellia</taxon>
        <taxon>Tissierellales</taxon>
        <taxon>Peptoniphilaceae</taxon>
        <taxon>Anaerococcus</taxon>
    </lineage>
</organism>
<dbReference type="RefSeq" id="WP_156329113.1">
    <property type="nucleotide sequence ID" value="NZ_CACRSW010000026.1"/>
</dbReference>
<keyword evidence="7 9" id="KW-1133">Transmembrane helix</keyword>
<evidence type="ECO:0000256" key="8">
    <source>
        <dbReference type="ARBA" id="ARBA00023136"/>
    </source>
</evidence>
<evidence type="ECO:0000256" key="4">
    <source>
        <dbReference type="ARBA" id="ARBA00022597"/>
    </source>
</evidence>
<evidence type="ECO:0000256" key="1">
    <source>
        <dbReference type="ARBA" id="ARBA00004651"/>
    </source>
</evidence>
<dbReference type="InterPro" id="IPR004700">
    <property type="entry name" value="PTS_IIC_man"/>
</dbReference>
<evidence type="ECO:0000256" key="2">
    <source>
        <dbReference type="ARBA" id="ARBA00022448"/>
    </source>
</evidence>
<keyword evidence="5" id="KW-0598">Phosphotransferase system</keyword>
<dbReference type="PROSITE" id="PS51106">
    <property type="entry name" value="PTS_EIIC_TYPE_4"/>
    <property type="match status" value="1"/>
</dbReference>
<dbReference type="PANTHER" id="PTHR32502">
    <property type="entry name" value="N-ACETYLGALACTOSAMINE PERMEASE II COMPONENT-RELATED"/>
    <property type="match status" value="1"/>
</dbReference>
<evidence type="ECO:0000256" key="5">
    <source>
        <dbReference type="ARBA" id="ARBA00022683"/>
    </source>
</evidence>
<feature type="transmembrane region" description="Helical" evidence="9">
    <location>
        <begin position="186"/>
        <end position="203"/>
    </location>
</feature>
<dbReference type="InterPro" id="IPR050303">
    <property type="entry name" value="GatZ_KbaZ_carbometab"/>
</dbReference>
<dbReference type="AlphaFoldDB" id="A0A6N2TGI7"/>
<dbReference type="GO" id="GO:0005886">
    <property type="term" value="C:plasma membrane"/>
    <property type="evidence" value="ECO:0007669"/>
    <property type="project" value="UniProtKB-SubCell"/>
</dbReference>
<keyword evidence="3" id="KW-1003">Cell membrane</keyword>
<dbReference type="GO" id="GO:0009401">
    <property type="term" value="P:phosphoenolpyruvate-dependent sugar phosphotransferase system"/>
    <property type="evidence" value="ECO:0007669"/>
    <property type="project" value="UniProtKB-KW"/>
</dbReference>
<keyword evidence="4" id="KW-0762">Sugar transport</keyword>
<evidence type="ECO:0000256" key="6">
    <source>
        <dbReference type="ARBA" id="ARBA00022692"/>
    </source>
</evidence>
<comment type="subcellular location">
    <subcellularLocation>
        <location evidence="1">Cell membrane</location>
        <topology evidence="1">Multi-pass membrane protein</topology>
    </subcellularLocation>
</comment>
<feature type="transmembrane region" description="Helical" evidence="9">
    <location>
        <begin position="224"/>
        <end position="242"/>
    </location>
</feature>
<dbReference type="EMBL" id="CACRSW010000026">
    <property type="protein sequence ID" value="VYT03111.1"/>
    <property type="molecule type" value="Genomic_DNA"/>
</dbReference>
<proteinExistence type="predicted"/>
<sequence length="256" mass="27162">MENALIMAIAMGLIYWISRSMLGGYFALFFIGNAIFVGVVAGLISGNLTQGLILGGGISAVFAGIIAPGGNMPTDQTMAATTMIPLALSANLNVDQAIALAVPLGLLGAQLMSLRKIINVRFAHGADKAVEEVDTKKLEKNAILYPALLAFPLLFLPVFLVVLLGQNVMLDLLAFIPEWMLHGLEVAGNVMPAVGFALIMNSIGKPKLIPYTIIGFILVKSLGLNNLVAGAILISVAFILVYNKKEVDEKLEAKNE</sequence>
<gene>
    <name evidence="10" type="primary">agaC_1</name>
    <name evidence="10" type="ORF">AVLFYP127_00569</name>
</gene>
<name>A0A6N2TGI7_9FIRM</name>
<keyword evidence="6 9" id="KW-0812">Transmembrane</keyword>
<reference evidence="10" key="1">
    <citation type="submission" date="2019-11" db="EMBL/GenBank/DDBJ databases">
        <authorList>
            <person name="Feng L."/>
        </authorList>
    </citation>
    <scope>NUCLEOTIDE SEQUENCE</scope>
    <source>
        <strain evidence="10">AvaginalisLFYP127</strain>
    </source>
</reference>
<accession>A0A6N2TGI7</accession>
<dbReference type="Pfam" id="PF03609">
    <property type="entry name" value="EII-Sor"/>
    <property type="match status" value="1"/>
</dbReference>
<feature type="transmembrane region" description="Helical" evidence="9">
    <location>
        <begin position="143"/>
        <end position="166"/>
    </location>
</feature>
<evidence type="ECO:0000256" key="3">
    <source>
        <dbReference type="ARBA" id="ARBA00022475"/>
    </source>
</evidence>